<comment type="function">
    <text evidence="1 10">Subunit of the oligosaccharyl transferase (OST) complex that catalyzes the initial transfer of a defined glycan (Glc(3)Man(9)GlcNAc(2) in eukaryotes) from the lipid carrier dolichol-pyrophosphate to an asparagine residue within an Asn-X-Ser/Thr consensus motif in nascent polypeptide chains, the first step in protein N-glycosylation. N-glycosylation occurs cotranslationally and the complex associates with the Sec61 complex at the channel-forming translocon complex that mediates protein translocation across the endoplasmic reticulum (ER). All subunits are required for a maximal enzyme activity.</text>
</comment>
<evidence type="ECO:0000256" key="8">
    <source>
        <dbReference type="ARBA" id="ARBA00022989"/>
    </source>
</evidence>
<comment type="subunit">
    <text evidence="10">Component of the oligosaccharyltransferase (OST) complex.</text>
</comment>
<keyword evidence="7 10" id="KW-0256">Endoplasmic reticulum</keyword>
<keyword evidence="5" id="KW-0812">Transmembrane</keyword>
<dbReference type="GO" id="GO:0008250">
    <property type="term" value="C:oligosaccharyltransferase complex"/>
    <property type="evidence" value="ECO:0007669"/>
    <property type="project" value="UniProtKB-UniRule"/>
</dbReference>
<evidence type="ECO:0000256" key="1">
    <source>
        <dbReference type="ARBA" id="ARBA00002791"/>
    </source>
</evidence>
<keyword evidence="12" id="KW-1185">Reference proteome</keyword>
<reference evidence="11" key="1">
    <citation type="submission" date="2020-12" db="EMBL/GenBank/DDBJ databases">
        <title>Metabolic potential, ecology and presence of endohyphal bacteria is reflected in genomic diversity of Mucoromycotina.</title>
        <authorList>
            <person name="Muszewska A."/>
            <person name="Okrasinska A."/>
            <person name="Steczkiewicz K."/>
            <person name="Drgas O."/>
            <person name="Orlowska M."/>
            <person name="Perlinska-Lenart U."/>
            <person name="Aleksandrzak-Piekarczyk T."/>
            <person name="Szatraj K."/>
            <person name="Zielenkiewicz U."/>
            <person name="Pilsyk S."/>
            <person name="Malc E."/>
            <person name="Mieczkowski P."/>
            <person name="Kruszewska J.S."/>
            <person name="Biernat P."/>
            <person name="Pawlowska J."/>
        </authorList>
    </citation>
    <scope>NUCLEOTIDE SEQUENCE</scope>
    <source>
        <strain evidence="11">WA0000051536</strain>
    </source>
</reference>
<protein>
    <recommendedName>
        <fullName evidence="10">Dolichyl-diphosphooligosaccharide--protein glycosyltransferase subunit 1</fullName>
    </recommendedName>
</protein>
<dbReference type="OrthoDB" id="310030at2759"/>
<keyword evidence="9" id="KW-0472">Membrane</keyword>
<keyword evidence="6" id="KW-0732">Signal</keyword>
<evidence type="ECO:0000256" key="5">
    <source>
        <dbReference type="ARBA" id="ARBA00022692"/>
    </source>
</evidence>
<evidence type="ECO:0000313" key="12">
    <source>
        <dbReference type="Proteomes" id="UP000612746"/>
    </source>
</evidence>
<accession>A0A8H7UJC1</accession>
<comment type="subcellular location">
    <subcellularLocation>
        <location evidence="2 10">Endoplasmic reticulum membrane</location>
        <topology evidence="2 10">Single-pass type I membrane protein</topology>
    </subcellularLocation>
</comment>
<evidence type="ECO:0000256" key="2">
    <source>
        <dbReference type="ARBA" id="ARBA00004115"/>
    </source>
</evidence>
<comment type="caution">
    <text evidence="11">The sequence shown here is derived from an EMBL/GenBank/DDBJ whole genome shotgun (WGS) entry which is preliminary data.</text>
</comment>
<evidence type="ECO:0000256" key="7">
    <source>
        <dbReference type="ARBA" id="ARBA00022824"/>
    </source>
</evidence>
<gene>
    <name evidence="11" type="ORF">INT44_002060</name>
</gene>
<comment type="pathway">
    <text evidence="3 10">Protein modification; protein glycosylation.</text>
</comment>
<evidence type="ECO:0000256" key="3">
    <source>
        <dbReference type="ARBA" id="ARBA00004922"/>
    </source>
</evidence>
<sequence>MPIIRLHSGLANIDHSIMYKKLPFCIFAVLLVCFASTLAFATEYNKEIATTIVDLPVHFKNVKTIRTIDLRSTVVREDIGIRAENIDSQPQTEYYVPLPEEYDNKVAHFTATLKSTSKEVLPVEKLGFDSTRKIQIYKITFPEPVAPGSTVAFGIKFATTKSLTPNPETIPQVARQHVEYTNNMFVYSLYVVEDSKTTVVLPPNGNVVTFTETSESFSRSGNKIIYGPYHHIDPLVYSEMHIHYEQSQPLLTVTNLVRDIQVSHMGGNLAVEERYPLRHDGARLEKQFSRVEFQQSAGVHDHTNVLKQLSFQLPASARDVYYRDDIGNVSTSHVRSQVGSTLLEITPRYPLFGGWNYTWFHGYNADLGEFLHYNKRAGRYILNLKLVENAKKMSFEHVKLNVVLPEGATDVQVEAPFDFDGVTHSKHFTNLDTTGRYQLTLDKSNVVSEHEDFIQISYKFSSTHHLQKPLAACAAFFTIFMTSILISKVKFTIGVTQVRI</sequence>
<dbReference type="PANTHER" id="PTHR21049:SF0">
    <property type="entry name" value="DOLICHYL-DIPHOSPHOOLIGOSACCHARIDE--PROTEIN GLYCOSYLTRANSFERASE SUBUNIT 1"/>
    <property type="match status" value="1"/>
</dbReference>
<evidence type="ECO:0000313" key="11">
    <source>
        <dbReference type="EMBL" id="KAG2185270.1"/>
    </source>
</evidence>
<dbReference type="PANTHER" id="PTHR21049">
    <property type="entry name" value="RIBOPHORIN I"/>
    <property type="match status" value="1"/>
</dbReference>
<dbReference type="Proteomes" id="UP000612746">
    <property type="component" value="Unassembled WGS sequence"/>
</dbReference>
<evidence type="ECO:0000256" key="10">
    <source>
        <dbReference type="RuleBase" id="RU361143"/>
    </source>
</evidence>
<organism evidence="11 12">
    <name type="scientific">Umbelopsis vinacea</name>
    <dbReference type="NCBI Taxonomy" id="44442"/>
    <lineage>
        <taxon>Eukaryota</taxon>
        <taxon>Fungi</taxon>
        <taxon>Fungi incertae sedis</taxon>
        <taxon>Mucoromycota</taxon>
        <taxon>Mucoromycotina</taxon>
        <taxon>Umbelopsidomycetes</taxon>
        <taxon>Umbelopsidales</taxon>
        <taxon>Umbelopsidaceae</taxon>
        <taxon>Umbelopsis</taxon>
    </lineage>
</organism>
<dbReference type="GO" id="GO:0018279">
    <property type="term" value="P:protein N-linked glycosylation via asparagine"/>
    <property type="evidence" value="ECO:0007669"/>
    <property type="project" value="TreeGrafter"/>
</dbReference>
<keyword evidence="8" id="KW-1133">Transmembrane helix</keyword>
<dbReference type="InterPro" id="IPR007676">
    <property type="entry name" value="Ribophorin_I"/>
</dbReference>
<name>A0A8H7UJC1_9FUNG</name>
<evidence type="ECO:0000256" key="6">
    <source>
        <dbReference type="ARBA" id="ARBA00022729"/>
    </source>
</evidence>
<proteinExistence type="inferred from homology"/>
<evidence type="ECO:0000256" key="9">
    <source>
        <dbReference type="ARBA" id="ARBA00023136"/>
    </source>
</evidence>
<evidence type="ECO:0000256" key="4">
    <source>
        <dbReference type="ARBA" id="ARBA00008905"/>
    </source>
</evidence>
<comment type="similarity">
    <text evidence="4 10">Belongs to the OST1 family.</text>
</comment>
<dbReference type="AlphaFoldDB" id="A0A8H7UJC1"/>
<dbReference type="Pfam" id="PF04597">
    <property type="entry name" value="Ribophorin_I"/>
    <property type="match status" value="1"/>
</dbReference>
<dbReference type="UniPathway" id="UPA00378"/>
<dbReference type="EMBL" id="JAEPRA010000005">
    <property type="protein sequence ID" value="KAG2185270.1"/>
    <property type="molecule type" value="Genomic_DNA"/>
</dbReference>